<gene>
    <name evidence="3" type="ORF">CTRG_06031</name>
</gene>
<evidence type="ECO:0000259" key="2">
    <source>
        <dbReference type="SMART" id="SM00360"/>
    </source>
</evidence>
<sequence length="275" mass="30641">MSSVIASHIPSNVTPEKIREFFSFCGKIDSLNQIEDDGKFKKYEVVFASPKAVSTALLLSDAELDNTFIKVEEVPEITDGATGVAPQQGGAGVDNKLSQENDAIVTGDKNYDDVEQEEKPKYAIFAQLLADGYVVSDQVINKGIEFDKKNGISQKFNDFITSLDKKYVHSDDPDSKFNQQVQKAQESYAKSGLDLKLRKYFEDASKSSLGLKIHEYYTSFVKDVNQVHQEAVRLANIKKKSLEEKDSENNTEPTKSSEFSPGESVPQFAPMPQMK</sequence>
<dbReference type="InterPro" id="IPR000504">
    <property type="entry name" value="RRM_dom"/>
</dbReference>
<dbReference type="EMBL" id="GG692405">
    <property type="protein sequence ID" value="EER30247.1"/>
    <property type="molecule type" value="Genomic_DNA"/>
</dbReference>
<dbReference type="HOGENOM" id="CLU_074138_2_0_1"/>
<dbReference type="RefSeq" id="XP_002546553.1">
    <property type="nucleotide sequence ID" value="XM_002546507.1"/>
</dbReference>
<feature type="region of interest" description="Disordered" evidence="1">
    <location>
        <begin position="240"/>
        <end position="275"/>
    </location>
</feature>
<accession>C5MIY8</accession>
<dbReference type="SUPFAM" id="SSF54928">
    <property type="entry name" value="RNA-binding domain, RBD"/>
    <property type="match status" value="1"/>
</dbReference>
<dbReference type="PANTHER" id="PTHR32343:SF10">
    <property type="entry name" value="RNA-BINDING REGION RNP-1 DOMAIN-CONTAINING PROTEIN"/>
    <property type="match status" value="1"/>
</dbReference>
<dbReference type="InterPro" id="IPR035979">
    <property type="entry name" value="RBD_domain_sf"/>
</dbReference>
<dbReference type="Proteomes" id="UP000002037">
    <property type="component" value="Unassembled WGS sequence"/>
</dbReference>
<organism evidence="3 4">
    <name type="scientific">Candida tropicalis (strain ATCC MYA-3404 / T1)</name>
    <name type="common">Yeast</name>
    <dbReference type="NCBI Taxonomy" id="294747"/>
    <lineage>
        <taxon>Eukaryota</taxon>
        <taxon>Fungi</taxon>
        <taxon>Dikarya</taxon>
        <taxon>Ascomycota</taxon>
        <taxon>Saccharomycotina</taxon>
        <taxon>Pichiomycetes</taxon>
        <taxon>Debaryomycetaceae</taxon>
        <taxon>Candida/Lodderomyces clade</taxon>
        <taxon>Candida</taxon>
    </lineage>
</organism>
<protein>
    <recommendedName>
        <fullName evidence="2">RRM domain-containing protein</fullName>
    </recommendedName>
</protein>
<dbReference type="PANTHER" id="PTHR32343">
    <property type="entry name" value="SERINE/ARGININE-RICH SPLICING FACTOR"/>
    <property type="match status" value="1"/>
</dbReference>
<dbReference type="KEGG" id="ctp:CTRG_06031"/>
<dbReference type="Gene3D" id="3.30.70.330">
    <property type="match status" value="1"/>
</dbReference>
<dbReference type="STRING" id="294747.C5MIY8"/>
<feature type="domain" description="RRM" evidence="2">
    <location>
        <begin position="3"/>
        <end position="72"/>
    </location>
</feature>
<proteinExistence type="predicted"/>
<evidence type="ECO:0000313" key="4">
    <source>
        <dbReference type="Proteomes" id="UP000002037"/>
    </source>
</evidence>
<name>C5MIY8_CANTT</name>
<dbReference type="VEuPathDB" id="FungiDB:CTRG_06031"/>
<dbReference type="OrthoDB" id="7763451at2759"/>
<reference evidence="3 4" key="1">
    <citation type="journal article" date="2009" name="Nature">
        <title>Evolution of pathogenicity and sexual reproduction in eight Candida genomes.</title>
        <authorList>
            <person name="Butler G."/>
            <person name="Rasmussen M.D."/>
            <person name="Lin M.F."/>
            <person name="Santos M.A."/>
            <person name="Sakthikumar S."/>
            <person name="Munro C.A."/>
            <person name="Rheinbay E."/>
            <person name="Grabherr M."/>
            <person name="Forche A."/>
            <person name="Reedy J.L."/>
            <person name="Agrafioti I."/>
            <person name="Arnaud M.B."/>
            <person name="Bates S."/>
            <person name="Brown A.J."/>
            <person name="Brunke S."/>
            <person name="Costanzo M.C."/>
            <person name="Fitzpatrick D.A."/>
            <person name="de Groot P.W."/>
            <person name="Harris D."/>
            <person name="Hoyer L.L."/>
            <person name="Hube B."/>
            <person name="Klis F.M."/>
            <person name="Kodira C."/>
            <person name="Lennard N."/>
            <person name="Logue M.E."/>
            <person name="Martin R."/>
            <person name="Neiman A.M."/>
            <person name="Nikolaou E."/>
            <person name="Quail M.A."/>
            <person name="Quinn J."/>
            <person name="Santos M.C."/>
            <person name="Schmitzberger F.F."/>
            <person name="Sherlock G."/>
            <person name="Shah P."/>
            <person name="Silverstein K.A."/>
            <person name="Skrzypek M.S."/>
            <person name="Soll D."/>
            <person name="Staggs R."/>
            <person name="Stansfield I."/>
            <person name="Stumpf M.P."/>
            <person name="Sudbery P.E."/>
            <person name="Srikantha T."/>
            <person name="Zeng Q."/>
            <person name="Berman J."/>
            <person name="Berriman M."/>
            <person name="Heitman J."/>
            <person name="Gow N.A."/>
            <person name="Lorenz M.C."/>
            <person name="Birren B.W."/>
            <person name="Kellis M."/>
            <person name="Cuomo C.A."/>
        </authorList>
    </citation>
    <scope>NUCLEOTIDE SEQUENCE [LARGE SCALE GENOMIC DNA]</scope>
    <source>
        <strain evidence="4">ATCC MYA-3404 / T1</strain>
    </source>
</reference>
<dbReference type="AlphaFoldDB" id="C5MIY8"/>
<keyword evidence="4" id="KW-1185">Reference proteome</keyword>
<dbReference type="eggNOG" id="ENOG502S19D">
    <property type="taxonomic scope" value="Eukaryota"/>
</dbReference>
<dbReference type="SMART" id="SM00360">
    <property type="entry name" value="RRM"/>
    <property type="match status" value="1"/>
</dbReference>
<dbReference type="GO" id="GO:0003723">
    <property type="term" value="F:RNA binding"/>
    <property type="evidence" value="ECO:0007669"/>
    <property type="project" value="InterPro"/>
</dbReference>
<evidence type="ECO:0000256" key="1">
    <source>
        <dbReference type="SAM" id="MobiDB-lite"/>
    </source>
</evidence>
<evidence type="ECO:0000313" key="3">
    <source>
        <dbReference type="EMBL" id="EER30247.1"/>
    </source>
</evidence>
<feature type="compositionally biased region" description="Polar residues" evidence="1">
    <location>
        <begin position="250"/>
        <end position="259"/>
    </location>
</feature>
<dbReference type="GeneID" id="8298602"/>
<dbReference type="InterPro" id="IPR012677">
    <property type="entry name" value="Nucleotide-bd_a/b_plait_sf"/>
</dbReference>